<feature type="region of interest" description="Disordered" evidence="1">
    <location>
        <begin position="1"/>
        <end position="21"/>
    </location>
</feature>
<accession>W4HAU3</accession>
<name>W4HAU3_APHAT</name>
<sequence>MYRRRHRDGLDEHQDVNSAIEPESCTADDRHHDVSTIVWALRFWKRMAALSLGCFALGLLGYRPSLPSMQDPMQSTAPIRLLENLDTFPIVQFQHMLLSTVTTFELPSSQVVQIVVHDLDGHVLRPSTPRRSLPSALFDSNVIYGLLSLSPTDLLAHNTTNDNQDRHDRMYVALLSLTTHSHRIVLNCSFDALDHSYHARGFVVACPTSTSAETLTMLEHQVLVLARTMEQAHIWKWTSHVWGGDCAEHSNVIQEIVPTFAQLQGLRVMLPCYDISSPPTSRHEQDELV</sequence>
<dbReference type="VEuPathDB" id="FungiDB:H257_00028"/>
<dbReference type="OrthoDB" id="79205at2759"/>
<dbReference type="RefSeq" id="XP_009820804.1">
    <property type="nucleotide sequence ID" value="XM_009822502.1"/>
</dbReference>
<proteinExistence type="predicted"/>
<reference evidence="2" key="1">
    <citation type="submission" date="2013-12" db="EMBL/GenBank/DDBJ databases">
        <title>The Genome Sequence of Aphanomyces astaci APO3.</title>
        <authorList>
            <consortium name="The Broad Institute Genomics Platform"/>
            <person name="Russ C."/>
            <person name="Tyler B."/>
            <person name="van West P."/>
            <person name="Dieguez-Uribeondo J."/>
            <person name="Young S.K."/>
            <person name="Zeng Q."/>
            <person name="Gargeya S."/>
            <person name="Fitzgerald M."/>
            <person name="Abouelleil A."/>
            <person name="Alvarado L."/>
            <person name="Chapman S.B."/>
            <person name="Gainer-Dewar J."/>
            <person name="Goldberg J."/>
            <person name="Griggs A."/>
            <person name="Gujja S."/>
            <person name="Hansen M."/>
            <person name="Howarth C."/>
            <person name="Imamovic A."/>
            <person name="Ireland A."/>
            <person name="Larimer J."/>
            <person name="McCowan C."/>
            <person name="Murphy C."/>
            <person name="Pearson M."/>
            <person name="Poon T.W."/>
            <person name="Priest M."/>
            <person name="Roberts A."/>
            <person name="Saif S."/>
            <person name="Shea T."/>
            <person name="Sykes S."/>
            <person name="Wortman J."/>
            <person name="Nusbaum C."/>
            <person name="Birren B."/>
        </authorList>
    </citation>
    <scope>NUCLEOTIDE SEQUENCE [LARGE SCALE GENOMIC DNA]</scope>
    <source>
        <strain evidence="2">APO3</strain>
    </source>
</reference>
<gene>
    <name evidence="2" type="ORF">H257_00028</name>
</gene>
<dbReference type="AlphaFoldDB" id="W4HAU3"/>
<dbReference type="EMBL" id="KI913114">
    <property type="protein sequence ID" value="ETV88404.1"/>
    <property type="molecule type" value="Genomic_DNA"/>
</dbReference>
<evidence type="ECO:0000256" key="1">
    <source>
        <dbReference type="SAM" id="MobiDB-lite"/>
    </source>
</evidence>
<dbReference type="GeneID" id="20802024"/>
<evidence type="ECO:0000313" key="2">
    <source>
        <dbReference type="EMBL" id="ETV88404.1"/>
    </source>
</evidence>
<protein>
    <submittedName>
        <fullName evidence="2">Uncharacterized protein</fullName>
    </submittedName>
</protein>
<organism evidence="2">
    <name type="scientific">Aphanomyces astaci</name>
    <name type="common">Crayfish plague agent</name>
    <dbReference type="NCBI Taxonomy" id="112090"/>
    <lineage>
        <taxon>Eukaryota</taxon>
        <taxon>Sar</taxon>
        <taxon>Stramenopiles</taxon>
        <taxon>Oomycota</taxon>
        <taxon>Saprolegniomycetes</taxon>
        <taxon>Saprolegniales</taxon>
        <taxon>Verrucalvaceae</taxon>
        <taxon>Aphanomyces</taxon>
    </lineage>
</organism>